<dbReference type="SUPFAM" id="SSF50475">
    <property type="entry name" value="FMN-binding split barrel"/>
    <property type="match status" value="1"/>
</dbReference>
<protein>
    <submittedName>
        <fullName evidence="2">General stress protein</fullName>
    </submittedName>
</protein>
<dbReference type="InterPro" id="IPR012349">
    <property type="entry name" value="Split_barrel_FMN-bd"/>
</dbReference>
<dbReference type="PANTHER" id="PTHR34818">
    <property type="entry name" value="PROTEIN BLI-3"/>
    <property type="match status" value="1"/>
</dbReference>
<dbReference type="OrthoDB" id="9795235at2"/>
<evidence type="ECO:0000259" key="1">
    <source>
        <dbReference type="Pfam" id="PF16242"/>
    </source>
</evidence>
<dbReference type="RefSeq" id="WP_146889910.1">
    <property type="nucleotide sequence ID" value="NZ_BJXB01000034.1"/>
</dbReference>
<proteinExistence type="predicted"/>
<feature type="domain" description="General stress protein FMN-binding split barrel" evidence="1">
    <location>
        <begin position="14"/>
        <end position="157"/>
    </location>
</feature>
<dbReference type="Pfam" id="PF16242">
    <property type="entry name" value="Pyrid_ox_like"/>
    <property type="match status" value="1"/>
</dbReference>
<keyword evidence="3" id="KW-1185">Reference proteome</keyword>
<gene>
    <name evidence="2" type="ORF">DC3_50410</name>
</gene>
<name>A0A511NA51_DEIC1</name>
<dbReference type="EMBL" id="BJXB01000034">
    <property type="protein sequence ID" value="GEM49406.1"/>
    <property type="molecule type" value="Genomic_DNA"/>
</dbReference>
<dbReference type="InterPro" id="IPR052917">
    <property type="entry name" value="Stress-Dev_Protein"/>
</dbReference>
<dbReference type="InterPro" id="IPR038725">
    <property type="entry name" value="YdaG_split_barrel_FMN-bd"/>
</dbReference>
<dbReference type="PANTHER" id="PTHR34818:SF1">
    <property type="entry name" value="PROTEIN BLI-3"/>
    <property type="match status" value="1"/>
</dbReference>
<evidence type="ECO:0000313" key="2">
    <source>
        <dbReference type="EMBL" id="GEM49406.1"/>
    </source>
</evidence>
<dbReference type="Proteomes" id="UP000321306">
    <property type="component" value="Unassembled WGS sequence"/>
</dbReference>
<reference evidence="2 3" key="1">
    <citation type="submission" date="2019-07" db="EMBL/GenBank/DDBJ databases">
        <title>Whole genome shotgun sequence of Deinococcus cellulosilyticus NBRC 106333.</title>
        <authorList>
            <person name="Hosoyama A."/>
            <person name="Uohara A."/>
            <person name="Ohji S."/>
            <person name="Ichikawa N."/>
        </authorList>
    </citation>
    <scope>NUCLEOTIDE SEQUENCE [LARGE SCALE GENOMIC DNA]</scope>
    <source>
        <strain evidence="2 3">NBRC 106333</strain>
    </source>
</reference>
<organism evidence="2 3">
    <name type="scientific">Deinococcus cellulosilyticus (strain DSM 18568 / NBRC 106333 / KACC 11606 / 5516J-15)</name>
    <dbReference type="NCBI Taxonomy" id="1223518"/>
    <lineage>
        <taxon>Bacteria</taxon>
        <taxon>Thermotogati</taxon>
        <taxon>Deinococcota</taxon>
        <taxon>Deinococci</taxon>
        <taxon>Deinococcales</taxon>
        <taxon>Deinococcaceae</taxon>
        <taxon>Deinococcus</taxon>
    </lineage>
</organism>
<comment type="caution">
    <text evidence="2">The sequence shown here is derived from an EMBL/GenBank/DDBJ whole genome shotgun (WGS) entry which is preliminary data.</text>
</comment>
<accession>A0A511NA51</accession>
<dbReference type="AlphaFoldDB" id="A0A511NA51"/>
<evidence type="ECO:0000313" key="3">
    <source>
        <dbReference type="Proteomes" id="UP000321306"/>
    </source>
</evidence>
<sequence>MSDPKNTAHQEFLAKIHSLLKDIRIAMLTTQHEGGELYSRPMATQEAEFDGTLYFLTSKKSGKISDLLNFPKVNLAYSHPGKNSFVSISGRAQLLNDREKIEELWNPINAAFFPDGKDDPDIVVIKVEADSAEYWDSPSSKIVQAYSFIKTAVTGNHDHAGENERQKI</sequence>
<dbReference type="Gene3D" id="2.30.110.10">
    <property type="entry name" value="Electron Transport, Fmn-binding Protein, Chain A"/>
    <property type="match status" value="1"/>
</dbReference>